<keyword evidence="11" id="KW-1185">Reference proteome</keyword>
<keyword evidence="2 5" id="KW-0378">Hydrolase</keyword>
<evidence type="ECO:0000256" key="3">
    <source>
        <dbReference type="ARBA" id="ARBA00022806"/>
    </source>
</evidence>
<evidence type="ECO:0000256" key="8">
    <source>
        <dbReference type="SAM" id="SignalP"/>
    </source>
</evidence>
<evidence type="ECO:0000259" key="9">
    <source>
        <dbReference type="PROSITE" id="PS51198"/>
    </source>
</evidence>
<reference evidence="10" key="1">
    <citation type="submission" date="2021-01" db="EMBL/GenBank/DDBJ databases">
        <authorList>
            <consortium name="Genoscope - CEA"/>
            <person name="William W."/>
        </authorList>
    </citation>
    <scope>NUCLEOTIDE SEQUENCE</scope>
</reference>
<keyword evidence="3 5" id="KW-0347">Helicase</keyword>
<dbReference type="GO" id="GO:0004386">
    <property type="term" value="F:helicase activity"/>
    <property type="evidence" value="ECO:0007669"/>
    <property type="project" value="UniProtKB-UniRule"/>
</dbReference>
<dbReference type="OrthoDB" id="3156807at2759"/>
<organism evidence="10 11">
    <name type="scientific">Paramecium sonneborni</name>
    <dbReference type="NCBI Taxonomy" id="65129"/>
    <lineage>
        <taxon>Eukaryota</taxon>
        <taxon>Sar</taxon>
        <taxon>Alveolata</taxon>
        <taxon>Ciliophora</taxon>
        <taxon>Intramacronucleata</taxon>
        <taxon>Oligohymenophorea</taxon>
        <taxon>Peniculida</taxon>
        <taxon>Parameciidae</taxon>
        <taxon>Paramecium</taxon>
    </lineage>
</organism>
<feature type="binding site" evidence="5">
    <location>
        <begin position="280"/>
        <end position="287"/>
    </location>
    <ligand>
        <name>ATP</name>
        <dbReference type="ChEBI" id="CHEBI:30616"/>
    </ligand>
</feature>
<dbReference type="Proteomes" id="UP000692954">
    <property type="component" value="Unassembled WGS sequence"/>
</dbReference>
<proteinExistence type="predicted"/>
<comment type="caution">
    <text evidence="10">The sequence shown here is derived from an EMBL/GenBank/DDBJ whole genome shotgun (WGS) entry which is preliminary data.</text>
</comment>
<name>A0A8S1R7X8_9CILI</name>
<dbReference type="InterPro" id="IPR014016">
    <property type="entry name" value="UvrD-like_ATP-bd"/>
</dbReference>
<feature type="domain" description="UvrD-like helicase ATP-binding" evidence="9">
    <location>
        <begin position="259"/>
        <end position="744"/>
    </location>
</feature>
<feature type="chain" id="PRO_5035746147" description="UvrD-like helicase ATP-binding domain-containing protein" evidence="8">
    <location>
        <begin position="20"/>
        <end position="2251"/>
    </location>
</feature>
<keyword evidence="1 5" id="KW-0547">Nucleotide-binding</keyword>
<accession>A0A8S1R7X8</accession>
<dbReference type="GO" id="GO:0016787">
    <property type="term" value="F:hydrolase activity"/>
    <property type="evidence" value="ECO:0007669"/>
    <property type="project" value="UniProtKB-UniRule"/>
</dbReference>
<dbReference type="GO" id="GO:0005524">
    <property type="term" value="F:ATP binding"/>
    <property type="evidence" value="ECO:0007669"/>
    <property type="project" value="UniProtKB-UniRule"/>
</dbReference>
<evidence type="ECO:0000313" key="11">
    <source>
        <dbReference type="Proteomes" id="UP000692954"/>
    </source>
</evidence>
<dbReference type="PANTHER" id="PTHR21529">
    <property type="entry name" value="MAMMARY TURMOR VIRUS RECEPTOR HOMOLOG 1, 2 MTVR1, 2"/>
    <property type="match status" value="1"/>
</dbReference>
<keyword evidence="8" id="KW-0732">Signal</keyword>
<dbReference type="PROSITE" id="PS51198">
    <property type="entry name" value="UVRD_HELICASE_ATP_BIND"/>
    <property type="match status" value="1"/>
</dbReference>
<feature type="coiled-coil region" evidence="6">
    <location>
        <begin position="875"/>
        <end position="902"/>
    </location>
</feature>
<keyword evidence="6" id="KW-0175">Coiled coil</keyword>
<evidence type="ECO:0000256" key="2">
    <source>
        <dbReference type="ARBA" id="ARBA00022801"/>
    </source>
</evidence>
<dbReference type="InterPro" id="IPR039904">
    <property type="entry name" value="TRANK1"/>
</dbReference>
<feature type="coiled-coil region" evidence="6">
    <location>
        <begin position="2200"/>
        <end position="2237"/>
    </location>
</feature>
<sequence length="2251" mass="268341">MVWILIIVKIELFLEDLLQEFQNAFQIMSYMVVIGQGFFCPQSPITNTKQISCFLCYCFQKYFCCITPENYYIYFEINLEDKPVVQQDKLIGFKFDHVINFITFGIGKNYETIFCKLADYHKKYQQIPSSIDYRSISCQTNTQIRRNQKQFYCEKPLFYFNEIDKWGECQFNEKLNSDKFYKWNPTKIDQKKLSDEEIDNYYFDKIQQKWMTKNFNKILLKVKEFNEIRKHNDIILKQYADFTSASKIIDIMQQLPKFKITITQQERQVIASKQNTLIIGRSGTGKTTCNILKLFALQALFQMRLKLFSQENEKLLLKSISNNTKVNLHCVFTTQNPVLISEIRKYYKKLIKSIKDSKRKNEDQKIENQDFRFDLDYSFISQKQSQIIDQINESSIDLIIQNETFLNEEFEFEEQLDEDEQDLEKVDNLNSFDQLSDDQFPAFLSIKKLLLLIDSSLQFPFFAQDKFQKNVKNKKTGWNQEKTVYISQQQKTMKQINLIDFNEYAQFEDQEFEILTQEDIFKKSQEAQQNSKLKDDKDSQNNQKVKEKQTQVVEVDYEAFIKRFWPNMKKRSQRLGCDEISLPTLIWTLIYSHIKGSQFSYHYPNQYLPKSVFIQQNPCNLSLDTINLIYEYFYQYEKLKKENGDFDLMDLVNYMICELDKGTQNCATIHYLFVDEIQDLPCAFLSLFSRLIEQGYQFCGDTAQTIAKGVGFRFEDIKNFFKKIDDQKLKNFELHQLTINFRSHNNILQLANNIVNLIELYFPKSIDKLNKEISNLKGPKPIIINSKDTEVLFSFLTGDIQNLKTEVQIEFGCNQVILVKNHEVMENIPSQLKLALILTIEESKGLEFEDVILYNFFTDSTLNPSYWDLLDYIFIDEVDLDIDQYNLKLTKHEEQLLLQQDNKNNKNLIESQQCLKEKKLRLNPNISTLDLNYYKSLLQELKYLYVAATRAKIRLIIFDEQPQKRQKLEILWKKLDLVQTFDQNYYQNPENLYRKTTQNSKEEWFAVGMKMLANKYYDQAIKCFLLAEDQLYFYKSQAYSLALKAEKLYIQCEDYNQINSDLKIVSKIQQQNRQMYEKLQQEMYDCFSQAGEAFSKCKMKKNAAACYFSAQKFDQALIYYLQTECWEEAAEVALGMELFHVAGILQLKTQNISQSIEAFLLYQNNLVTLHLLYVYKNQITQSQRKLWLKILPIVLQECLEQSKNYQNQINQKYIGKKLDFSILENNTQFQQEFQQQIKMIEMSAVDVQNQDLLYQTVLKYINKFLDEIFRELQTVFFLNQTIEVYRISIQQTEKADQHQVELIQTIFQYFELEEFHHFLFNYQQSLIQQQIYYISCVYNKSPLYVIGPLKDYFKLPKYVQENLEIQYQSQNPLCELQEIFKQFTFSKCTQQQLMQFSLYQLGLCELMIKLFESSFKDQLFSSTPTVYGGKMIQSFKKVKQNAYKEILMTFQQYQEICEFSKQQQSQLNLNDDLQIAQANLYLSSIQMRHTEDRKLIKKFRNFQYLNTGGIKKNDDFNIFLQKLIQKDTFINDIVILYLIYELKVKDNNLLFKEFLTLSYQNFLKLLIKIQDVIDLFKYNRYKERQIKIFNCLKCIFSISLPCSEIFKPIGQSFIIVKKSSRIFSKLLNTFENRKGSQAFFIDQNQELIMFSSGIVISTIKEIYKQFLKSYVQQYSQLRILENNQLPFIIRIFPFCALKTLNQEYLTENILFNEMISDESLLNCLSHQLSDEILNYWYQFPRIMDQTIANMFIRITYKYFSKIFFDSTKEKIHKHILTGIHLENMASQNIISKQFIQNIKEQRIEQEKYQKDINLSLQNPFLSSYQLTQYKTYADYLLQNKLGMSILNIELYIKYYTALKDICQKEQVQKDLSICTLNYIVCKKSYVQSTDKINQLAKQAKDASQVNLTLEQILIEEIIDLRNFKKQTQYSMKLILPKILKSFFQDNLCQNVYIDLDNFDERVMERVIQILIKQMIQGIQLSVVLLVTIIINTNNQDLESLINFELSEIKIQDYEKKIVDNITLILHLIRLNDQARIEEFEERQKKYSQQFINCEINYNNKLINDLKNQIQQLSINEFIQDDFQLQQSLKQQEKQKFKSLYLGMRILTYTIFSSIELQEENLVKKSLIYDHINLIRRYFLINIKKFSQLIEILSNKQFQKKKNYISITFLMQTLTDEEAKVDLELKDQSLISNQQSIEKSLSDLHFKIENWIQQNKQLQEQLNNIQEEQKNHAKQQTAKIFVLKQSSKQFTK</sequence>
<evidence type="ECO:0000256" key="6">
    <source>
        <dbReference type="SAM" id="Coils"/>
    </source>
</evidence>
<feature type="compositionally biased region" description="Basic and acidic residues" evidence="7">
    <location>
        <begin position="532"/>
        <end position="547"/>
    </location>
</feature>
<protein>
    <recommendedName>
        <fullName evidence="9">UvrD-like helicase ATP-binding domain-containing protein</fullName>
    </recommendedName>
</protein>
<evidence type="ECO:0000256" key="4">
    <source>
        <dbReference type="ARBA" id="ARBA00022840"/>
    </source>
</evidence>
<feature type="region of interest" description="Disordered" evidence="7">
    <location>
        <begin position="526"/>
        <end position="547"/>
    </location>
</feature>
<evidence type="ECO:0000256" key="7">
    <source>
        <dbReference type="SAM" id="MobiDB-lite"/>
    </source>
</evidence>
<keyword evidence="4 5" id="KW-0067">ATP-binding</keyword>
<evidence type="ECO:0000256" key="5">
    <source>
        <dbReference type="PROSITE-ProRule" id="PRU00560"/>
    </source>
</evidence>
<feature type="signal peptide" evidence="8">
    <location>
        <begin position="1"/>
        <end position="19"/>
    </location>
</feature>
<gene>
    <name evidence="10" type="ORF">PSON_ATCC_30995.1.T1400169</name>
</gene>
<dbReference type="EMBL" id="CAJJDN010000140">
    <property type="protein sequence ID" value="CAD8122830.1"/>
    <property type="molecule type" value="Genomic_DNA"/>
</dbReference>
<evidence type="ECO:0000256" key="1">
    <source>
        <dbReference type="ARBA" id="ARBA00022741"/>
    </source>
</evidence>
<evidence type="ECO:0000313" key="10">
    <source>
        <dbReference type="EMBL" id="CAD8122830.1"/>
    </source>
</evidence>
<dbReference type="PANTHER" id="PTHR21529:SF4">
    <property type="entry name" value="TPR AND ANKYRIN REPEAT-CONTAINING PROTEIN 1"/>
    <property type="match status" value="1"/>
</dbReference>